<keyword evidence="8" id="KW-1185">Reference proteome</keyword>
<keyword evidence="4" id="KW-1015">Disulfide bond</keyword>
<dbReference type="InterPro" id="IPR043504">
    <property type="entry name" value="Peptidase_S1_PA_chymotrypsin"/>
</dbReference>
<dbReference type="SUPFAM" id="SSF50494">
    <property type="entry name" value="Trypsin-like serine proteases"/>
    <property type="match status" value="1"/>
</dbReference>
<accession>A0A8J9W3N3</accession>
<keyword evidence="3" id="KW-0720">Serine protease</keyword>
<evidence type="ECO:0000313" key="7">
    <source>
        <dbReference type="EMBL" id="CAH0725202.1"/>
    </source>
</evidence>
<dbReference type="GO" id="GO:0004252">
    <property type="term" value="F:serine-type endopeptidase activity"/>
    <property type="evidence" value="ECO:0007669"/>
    <property type="project" value="InterPro"/>
</dbReference>
<dbReference type="EMBL" id="OV170225">
    <property type="protein sequence ID" value="CAH0725202.1"/>
    <property type="molecule type" value="Genomic_DNA"/>
</dbReference>
<dbReference type="PANTHER" id="PTHR24276:SF96">
    <property type="entry name" value="PEPTIDASE S1 DOMAIN-CONTAINING PROTEIN"/>
    <property type="match status" value="1"/>
</dbReference>
<dbReference type="InterPro" id="IPR001254">
    <property type="entry name" value="Trypsin_dom"/>
</dbReference>
<feature type="transmembrane region" description="Helical" evidence="5">
    <location>
        <begin position="229"/>
        <end position="247"/>
    </location>
</feature>
<dbReference type="InterPro" id="IPR009003">
    <property type="entry name" value="Peptidase_S1_PA"/>
</dbReference>
<evidence type="ECO:0000313" key="8">
    <source>
        <dbReference type="Proteomes" id="UP000838878"/>
    </source>
</evidence>
<dbReference type="Pfam" id="PF00089">
    <property type="entry name" value="Trypsin"/>
    <property type="match status" value="1"/>
</dbReference>
<keyword evidence="2" id="KW-0378">Hydrolase</keyword>
<gene>
    <name evidence="7" type="ORF">BINO364_LOCUS10814</name>
</gene>
<dbReference type="Proteomes" id="UP000838878">
    <property type="component" value="Chromosome 5"/>
</dbReference>
<protein>
    <recommendedName>
        <fullName evidence="6">Peptidase S1 domain-containing protein</fullName>
    </recommendedName>
</protein>
<dbReference type="SMART" id="SM00020">
    <property type="entry name" value="Tryp_SPc"/>
    <property type="match status" value="1"/>
</dbReference>
<evidence type="ECO:0000256" key="4">
    <source>
        <dbReference type="ARBA" id="ARBA00023157"/>
    </source>
</evidence>
<dbReference type="Gene3D" id="2.40.10.10">
    <property type="entry name" value="Trypsin-like serine proteases"/>
    <property type="match status" value="1"/>
</dbReference>
<keyword evidence="5" id="KW-0472">Membrane</keyword>
<name>A0A8J9W3N3_9NEOP</name>
<keyword evidence="5" id="KW-0812">Transmembrane</keyword>
<dbReference type="PANTHER" id="PTHR24276">
    <property type="entry name" value="POLYSERASE-RELATED"/>
    <property type="match status" value="1"/>
</dbReference>
<feature type="non-terminal residue" evidence="7">
    <location>
        <position position="249"/>
    </location>
</feature>
<dbReference type="GO" id="GO:0006508">
    <property type="term" value="P:proteolysis"/>
    <property type="evidence" value="ECO:0007669"/>
    <property type="project" value="UniProtKB-KW"/>
</dbReference>
<organism evidence="7 8">
    <name type="scientific">Brenthis ino</name>
    <name type="common">lesser marbled fritillary</name>
    <dbReference type="NCBI Taxonomy" id="405034"/>
    <lineage>
        <taxon>Eukaryota</taxon>
        <taxon>Metazoa</taxon>
        <taxon>Ecdysozoa</taxon>
        <taxon>Arthropoda</taxon>
        <taxon>Hexapoda</taxon>
        <taxon>Insecta</taxon>
        <taxon>Pterygota</taxon>
        <taxon>Neoptera</taxon>
        <taxon>Endopterygota</taxon>
        <taxon>Lepidoptera</taxon>
        <taxon>Glossata</taxon>
        <taxon>Ditrysia</taxon>
        <taxon>Papilionoidea</taxon>
        <taxon>Nymphalidae</taxon>
        <taxon>Heliconiinae</taxon>
        <taxon>Argynnini</taxon>
        <taxon>Brenthis</taxon>
    </lineage>
</organism>
<evidence type="ECO:0000256" key="3">
    <source>
        <dbReference type="ARBA" id="ARBA00022825"/>
    </source>
</evidence>
<reference evidence="7" key="1">
    <citation type="submission" date="2021-12" db="EMBL/GenBank/DDBJ databases">
        <authorList>
            <person name="Martin H S."/>
        </authorList>
    </citation>
    <scope>NUCLEOTIDE SEQUENCE</scope>
</reference>
<dbReference type="OrthoDB" id="8189841at2759"/>
<sequence length="249" mass="27026">MNGLPRGYCEDVEPRFVRYPYKSDAKCKVINILGNNSELINPSEYRVLAGAISLADQSGDRIRSIANFTIHPDYTGMPALVNNIAIVTVAAPFLAGIVTPLRLPSNPDPVEFTLCTVAGWGGTNTNNQASAQLRYFVTYVYGQKECTRVYNSIPGIKNILPSMICAVSHTLQSSNCAGDEGNALVCNNRLTGVLSLPDGCTQSTLPEVYTRISNYTTWIRSVSGSGSVYSANILALIGIFSFIQIYFSM</sequence>
<feature type="domain" description="Peptidase S1" evidence="6">
    <location>
        <begin position="31"/>
        <end position="219"/>
    </location>
</feature>
<keyword evidence="5" id="KW-1133">Transmembrane helix</keyword>
<evidence type="ECO:0000256" key="5">
    <source>
        <dbReference type="SAM" id="Phobius"/>
    </source>
</evidence>
<evidence type="ECO:0000256" key="2">
    <source>
        <dbReference type="ARBA" id="ARBA00022801"/>
    </source>
</evidence>
<dbReference type="InterPro" id="IPR050430">
    <property type="entry name" value="Peptidase_S1"/>
</dbReference>
<evidence type="ECO:0000259" key="6">
    <source>
        <dbReference type="SMART" id="SM00020"/>
    </source>
</evidence>
<dbReference type="AlphaFoldDB" id="A0A8J9W3N3"/>
<proteinExistence type="predicted"/>
<evidence type="ECO:0000256" key="1">
    <source>
        <dbReference type="ARBA" id="ARBA00022670"/>
    </source>
</evidence>
<keyword evidence="1" id="KW-0645">Protease</keyword>